<reference evidence="1 2" key="2">
    <citation type="submission" date="2020-11" db="EMBL/GenBank/DDBJ databases">
        <title>Description of novel Gluconobacter species.</title>
        <authorList>
            <person name="Cleenwerck I."/>
            <person name="Cnockaert M."/>
            <person name="Borremans W."/>
            <person name="Wieme A.D."/>
            <person name="De Vuyst L."/>
            <person name="Vandamme P."/>
        </authorList>
    </citation>
    <scope>NUCLEOTIDE SEQUENCE [LARGE SCALE GENOMIC DNA]</scope>
    <source>
        <strain evidence="1 2">LMG 27748</strain>
    </source>
</reference>
<gene>
    <name evidence="1" type="ORF">HKD21_10210</name>
</gene>
<dbReference type="EMBL" id="JABCQO010000008">
    <property type="protein sequence ID" value="MBF0877218.1"/>
    <property type="molecule type" value="Genomic_DNA"/>
</dbReference>
<comment type="caution">
    <text evidence="1">The sequence shown here is derived from an EMBL/GenBank/DDBJ whole genome shotgun (WGS) entry which is preliminary data.</text>
</comment>
<protein>
    <submittedName>
        <fullName evidence="1">Adenine methyltransferase</fullName>
    </submittedName>
</protein>
<dbReference type="GO" id="GO:0032259">
    <property type="term" value="P:methylation"/>
    <property type="evidence" value="ECO:0007669"/>
    <property type="project" value="UniProtKB-KW"/>
</dbReference>
<keyword evidence="1" id="KW-0489">Methyltransferase</keyword>
<evidence type="ECO:0000313" key="1">
    <source>
        <dbReference type="EMBL" id="MBF0877218.1"/>
    </source>
</evidence>
<keyword evidence="1" id="KW-0808">Transferase</keyword>
<sequence>MSQSFPLRAGKTDEHYTPPEVFSALGCRFDLDPCSPTDRTHICVPANQFFTPDEDGLTQPWDGFVWLNPPFGGRNGIVPWLKRFVAHGNGIVLVNALTSAGWFHDYAPWMDAILFPCGKTKFVQTDGTVAKSPQGGIALMAMGQQGKEGLRRAARSGYGLMLTREGGV</sequence>
<organism evidence="1 2">
    <name type="scientific">Gluconobacter cerevisiae</name>
    <dbReference type="NCBI Taxonomy" id="1379734"/>
    <lineage>
        <taxon>Bacteria</taxon>
        <taxon>Pseudomonadati</taxon>
        <taxon>Pseudomonadota</taxon>
        <taxon>Alphaproteobacteria</taxon>
        <taxon>Acetobacterales</taxon>
        <taxon>Acetobacteraceae</taxon>
        <taxon>Gluconobacter</taxon>
    </lineage>
</organism>
<dbReference type="GO" id="GO:0008168">
    <property type="term" value="F:methyltransferase activity"/>
    <property type="evidence" value="ECO:0007669"/>
    <property type="project" value="UniProtKB-KW"/>
</dbReference>
<name>A0ABR9YFB8_9PROT</name>
<dbReference type="Pfam" id="PF05869">
    <property type="entry name" value="Dam"/>
    <property type="match status" value="1"/>
</dbReference>
<proteinExistence type="predicted"/>
<evidence type="ECO:0000313" key="2">
    <source>
        <dbReference type="Proteomes" id="UP000630952"/>
    </source>
</evidence>
<dbReference type="Proteomes" id="UP000630952">
    <property type="component" value="Unassembled WGS sequence"/>
</dbReference>
<dbReference type="RefSeq" id="WP_194255591.1">
    <property type="nucleotide sequence ID" value="NZ_JABCQO010000008.1"/>
</dbReference>
<dbReference type="InterPro" id="IPR008593">
    <property type="entry name" value="Dam_MeTrfase"/>
</dbReference>
<reference evidence="2" key="1">
    <citation type="submission" date="2020-04" db="EMBL/GenBank/DDBJ databases">
        <title>Description of novel Gluconacetobacter.</title>
        <authorList>
            <person name="Sombolestani A."/>
        </authorList>
    </citation>
    <scope>NUCLEOTIDE SEQUENCE [LARGE SCALE GENOMIC DNA]</scope>
    <source>
        <strain evidence="2">LMG 27748</strain>
    </source>
</reference>
<accession>A0ABR9YFB8</accession>
<keyword evidence="2" id="KW-1185">Reference proteome</keyword>